<name>A0A0D8YA71_DICVI</name>
<feature type="region of interest" description="Disordered" evidence="1">
    <location>
        <begin position="358"/>
        <end position="379"/>
    </location>
</feature>
<proteinExistence type="predicted"/>
<accession>A0A0D8YA71</accession>
<evidence type="ECO:0000256" key="1">
    <source>
        <dbReference type="SAM" id="MobiDB-lite"/>
    </source>
</evidence>
<reference evidence="3" key="2">
    <citation type="journal article" date="2016" name="Sci. Rep.">
        <title>Dictyocaulus viviparus genome, variome and transcriptome elucidate lungworm biology and support future intervention.</title>
        <authorList>
            <person name="McNulty S.N."/>
            <person name="Strube C."/>
            <person name="Rosa B.A."/>
            <person name="Martin J.C."/>
            <person name="Tyagi R."/>
            <person name="Choi Y.J."/>
            <person name="Wang Q."/>
            <person name="Hallsworth Pepin K."/>
            <person name="Zhang X."/>
            <person name="Ozersky P."/>
            <person name="Wilson R.K."/>
            <person name="Sternberg P.W."/>
            <person name="Gasser R.B."/>
            <person name="Mitreva M."/>
        </authorList>
    </citation>
    <scope>NUCLEOTIDE SEQUENCE [LARGE SCALE GENOMIC DNA]</scope>
    <source>
        <strain evidence="3">HannoverDv2000</strain>
    </source>
</reference>
<gene>
    <name evidence="2" type="ORF">DICVIV_00132</name>
</gene>
<reference evidence="2 3" key="1">
    <citation type="submission" date="2013-11" db="EMBL/GenBank/DDBJ databases">
        <title>Draft genome of the bovine lungworm Dictyocaulus viviparus.</title>
        <authorList>
            <person name="Mitreva M."/>
        </authorList>
    </citation>
    <scope>NUCLEOTIDE SEQUENCE [LARGE SCALE GENOMIC DNA]</scope>
    <source>
        <strain evidence="2 3">HannoverDv2000</strain>
    </source>
</reference>
<feature type="compositionally biased region" description="Polar residues" evidence="1">
    <location>
        <begin position="177"/>
        <end position="187"/>
    </location>
</feature>
<feature type="region of interest" description="Disordered" evidence="1">
    <location>
        <begin position="123"/>
        <end position="151"/>
    </location>
</feature>
<feature type="compositionally biased region" description="Polar residues" evidence="1">
    <location>
        <begin position="123"/>
        <end position="133"/>
    </location>
</feature>
<evidence type="ECO:0000313" key="2">
    <source>
        <dbReference type="EMBL" id="KJH53703.1"/>
    </source>
</evidence>
<feature type="compositionally biased region" description="Polar residues" evidence="1">
    <location>
        <begin position="141"/>
        <end position="151"/>
    </location>
</feature>
<dbReference type="OrthoDB" id="5863082at2759"/>
<organism evidence="2 3">
    <name type="scientific">Dictyocaulus viviparus</name>
    <name type="common">Bovine lungworm</name>
    <dbReference type="NCBI Taxonomy" id="29172"/>
    <lineage>
        <taxon>Eukaryota</taxon>
        <taxon>Metazoa</taxon>
        <taxon>Ecdysozoa</taxon>
        <taxon>Nematoda</taxon>
        <taxon>Chromadorea</taxon>
        <taxon>Rhabditida</taxon>
        <taxon>Rhabditina</taxon>
        <taxon>Rhabditomorpha</taxon>
        <taxon>Strongyloidea</taxon>
        <taxon>Metastrongylidae</taxon>
        <taxon>Dictyocaulus</taxon>
    </lineage>
</organism>
<keyword evidence="3" id="KW-1185">Reference proteome</keyword>
<dbReference type="EMBL" id="KN716150">
    <property type="protein sequence ID" value="KJH53703.1"/>
    <property type="molecule type" value="Genomic_DNA"/>
</dbReference>
<dbReference type="Proteomes" id="UP000053766">
    <property type="component" value="Unassembled WGS sequence"/>
</dbReference>
<protein>
    <submittedName>
        <fullName evidence="2">Uncharacterized protein</fullName>
    </submittedName>
</protein>
<feature type="region of interest" description="Disordered" evidence="1">
    <location>
        <begin position="167"/>
        <end position="189"/>
    </location>
</feature>
<evidence type="ECO:0000313" key="3">
    <source>
        <dbReference type="Proteomes" id="UP000053766"/>
    </source>
</evidence>
<dbReference type="AlphaFoldDB" id="A0A0D8YA71"/>
<sequence>MVASSSKRQVPSAIEVNKSHLNFKPKIIVKEKERIARLKAAREAYSCDPNPAQAFVFEPMSSSLDMIRNNRIKMPTTRRVSSVAGVRCMQPRLSLLPLGINVFDSKVSASDQQKVREFISSRLTTGTTPNKSALSPIASHKTAQQHSSRPSRSVRFCVETVIEEQRESGGDEVLMNQEPSTSTSSISGKERYGCFSGEKAKKLQSYFRSPTSSRSNILQLSSPKSHEKNIDSVKRKVGCVNEPQSSAFVQSYTQLSNMTEEEWESVDPIMIDDLIDCLKERKERIRGKVCLMPADSMESLRSLPGNEPYHRKEIGFRRVSRKRLSNTDLQANQEVMLINQYAKGNRACRRSLRLRQKDPVSSTLGGDSPFAPIQWQSAS</sequence>